<dbReference type="OrthoDB" id="9757917at2"/>
<protein>
    <recommendedName>
        <fullName evidence="10">AAA family ATPase</fullName>
    </recommendedName>
</protein>
<evidence type="ECO:0000313" key="9">
    <source>
        <dbReference type="Proteomes" id="UP000220102"/>
    </source>
</evidence>
<keyword evidence="3" id="KW-0378">Hydrolase</keyword>
<dbReference type="GO" id="GO:0043139">
    <property type="term" value="F:5'-3' DNA helicase activity"/>
    <property type="evidence" value="ECO:0007669"/>
    <property type="project" value="TreeGrafter"/>
</dbReference>
<feature type="domain" description="DNA2/NAM7 helicase-like C-terminal" evidence="7">
    <location>
        <begin position="599"/>
        <end position="778"/>
    </location>
</feature>
<dbReference type="AlphaFoldDB" id="A0A2A8D212"/>
<dbReference type="GO" id="GO:0005524">
    <property type="term" value="F:ATP binding"/>
    <property type="evidence" value="ECO:0007669"/>
    <property type="project" value="UniProtKB-KW"/>
</dbReference>
<evidence type="ECO:0000256" key="1">
    <source>
        <dbReference type="ARBA" id="ARBA00007913"/>
    </source>
</evidence>
<name>A0A2A8D212_9BACT</name>
<evidence type="ECO:0000256" key="3">
    <source>
        <dbReference type="ARBA" id="ARBA00022801"/>
    </source>
</evidence>
<keyword evidence="4" id="KW-0347">Helicase</keyword>
<dbReference type="Pfam" id="PF13087">
    <property type="entry name" value="AAA_12"/>
    <property type="match status" value="1"/>
</dbReference>
<evidence type="ECO:0000313" key="8">
    <source>
        <dbReference type="EMBL" id="PEN14847.1"/>
    </source>
</evidence>
<gene>
    <name evidence="8" type="ORF">CRI94_00695</name>
</gene>
<keyword evidence="5" id="KW-0067">ATP-binding</keyword>
<evidence type="ECO:0000256" key="2">
    <source>
        <dbReference type="ARBA" id="ARBA00022741"/>
    </source>
</evidence>
<proteinExistence type="inferred from homology"/>
<comment type="similarity">
    <text evidence="1">Belongs to the DNA2/NAM7 helicase family.</text>
</comment>
<dbReference type="PANTHER" id="PTHR43788:SF8">
    <property type="entry name" value="DNA-BINDING PROTEIN SMUBP-2"/>
    <property type="match status" value="1"/>
</dbReference>
<evidence type="ECO:0008006" key="10">
    <source>
        <dbReference type="Google" id="ProtNLM"/>
    </source>
</evidence>
<dbReference type="GO" id="GO:0016787">
    <property type="term" value="F:hydrolase activity"/>
    <property type="evidence" value="ECO:0007669"/>
    <property type="project" value="UniProtKB-KW"/>
</dbReference>
<dbReference type="InterPro" id="IPR041679">
    <property type="entry name" value="DNA2/NAM7-like_C"/>
</dbReference>
<comment type="caution">
    <text evidence="8">The sequence shown here is derived from an EMBL/GenBank/DDBJ whole genome shotgun (WGS) entry which is preliminary data.</text>
</comment>
<dbReference type="Proteomes" id="UP000220102">
    <property type="component" value="Unassembled WGS sequence"/>
</dbReference>
<dbReference type="InterPro" id="IPR047187">
    <property type="entry name" value="SF1_C_Upf1"/>
</dbReference>
<evidence type="ECO:0000256" key="5">
    <source>
        <dbReference type="ARBA" id="ARBA00022840"/>
    </source>
</evidence>
<dbReference type="RefSeq" id="WP_098073744.1">
    <property type="nucleotide sequence ID" value="NZ_PDEQ01000001.1"/>
</dbReference>
<dbReference type="EMBL" id="PDEQ01000001">
    <property type="protein sequence ID" value="PEN14847.1"/>
    <property type="molecule type" value="Genomic_DNA"/>
</dbReference>
<evidence type="ECO:0000259" key="7">
    <source>
        <dbReference type="Pfam" id="PF13087"/>
    </source>
</evidence>
<dbReference type="InterPro" id="IPR050534">
    <property type="entry name" value="Coronavir_polyprotein_1ab"/>
</dbReference>
<keyword evidence="9" id="KW-1185">Reference proteome</keyword>
<dbReference type="Gene3D" id="3.40.50.300">
    <property type="entry name" value="P-loop containing nucleotide triphosphate hydrolases"/>
    <property type="match status" value="2"/>
</dbReference>
<keyword evidence="2" id="KW-0547">Nucleotide-binding</keyword>
<dbReference type="Pfam" id="PF13086">
    <property type="entry name" value="AAA_11"/>
    <property type="match status" value="1"/>
</dbReference>
<evidence type="ECO:0000259" key="6">
    <source>
        <dbReference type="Pfam" id="PF13086"/>
    </source>
</evidence>
<dbReference type="SUPFAM" id="SSF52540">
    <property type="entry name" value="P-loop containing nucleoside triphosphate hydrolases"/>
    <property type="match status" value="1"/>
</dbReference>
<dbReference type="InterPro" id="IPR027417">
    <property type="entry name" value="P-loop_NTPase"/>
</dbReference>
<organism evidence="8 9">
    <name type="scientific">Longibacter salinarum</name>
    <dbReference type="NCBI Taxonomy" id="1850348"/>
    <lineage>
        <taxon>Bacteria</taxon>
        <taxon>Pseudomonadati</taxon>
        <taxon>Rhodothermota</taxon>
        <taxon>Rhodothermia</taxon>
        <taxon>Rhodothermales</taxon>
        <taxon>Salisaetaceae</taxon>
        <taxon>Longibacter</taxon>
    </lineage>
</organism>
<accession>A0A2A8D212</accession>
<reference evidence="8 9" key="1">
    <citation type="submission" date="2017-10" db="EMBL/GenBank/DDBJ databases">
        <title>Draft genome of Longibacter Salinarum.</title>
        <authorList>
            <person name="Goh K.M."/>
            <person name="Shamsir M.S."/>
            <person name="Lim S.W."/>
        </authorList>
    </citation>
    <scope>NUCLEOTIDE SEQUENCE [LARGE SCALE GENOMIC DNA]</scope>
    <source>
        <strain evidence="8 9">KCTC 52045</strain>
    </source>
</reference>
<dbReference type="PANTHER" id="PTHR43788">
    <property type="entry name" value="DNA2/NAM7 HELICASE FAMILY MEMBER"/>
    <property type="match status" value="1"/>
</dbReference>
<evidence type="ECO:0000256" key="4">
    <source>
        <dbReference type="ARBA" id="ARBA00022806"/>
    </source>
</evidence>
<dbReference type="InterPro" id="IPR041677">
    <property type="entry name" value="DNA2/NAM7_AAA_11"/>
</dbReference>
<sequence>MADHPGPAVFRYAHDCFRADHRRTTLWDLFHARVRRKYIFEGEEDVMNGELPHAVVDRGWGEETRSEARMYDAETVLVMGSLFVTGQTVVNGHDMTLCSPLIIVPANLVERDGFLFARPDRRRRRINHVLLQQIGRKRLTDEAVDAVIGRLQATLSGQPITGEIASQLAEELEAGVGVDVSPLAAYPARASEKVLRRHRRETKSGIFRCVPATAVALINRSVSTRGILHELNEIAGSSKTSAPLRTLFSDANDAQGDPAPGHADVPAVLSKAQHNVLKRARTQPLSMAIGPPGTGKSFTIAAVAVEHAIRGSTVLVACKKDHAVDVVADIVDRQFGLGQCIVRAGRQDYLRDLKRYLEQVLSGVHTADAPSAKRLRAVERRVEEIRIRVSRLEKSLEADLDRHTDWGRILAAGDPGLWSRLRQRWIAWRVERGTALPERAGRLSELRSQQLRATRDLVRRKHQFNLAQLLDDHRGDLKQFLSAIRARNSGTQLQRMQQLHLPAVLHALPIWLVKMSDVSDILPLVRECFDLAIIDEASQCDVPSAIPVLHRARRALITGDPRQLRHISFLSTDRQQEIRRKHKAGENPNRPLFDYRNHSLLDVVSDALESQRDVSFLDEHFRSVPPIIEFSNERFYGGALRIMTEKPDAHRPEALRLVQTGGTRDARGVNQAEVTAIVDDVETLVESQASQPTPTSIGILSPFRAQVDALREAIRSRFTVDVIDRHDILVGTAHTFQGEERESMFLSWCVDGSGNGTARRFAERPDVFNVSVTRARSRQWSYASVDLDALGVDDLLGAYLRYVDRYAGAVSIPRVDAHDRFAEDVAAQLREEGYRVWVGLSIAGQTVDIVVETRGQYAGIDLIGYPGSFSDAIPLERYRMFGRAELTVVPLSYPDWTTDRAACIEELLTTLPSPHESASEKQEPAVRQSL</sequence>
<feature type="domain" description="DNA2/NAM7 helicase helicase" evidence="6">
    <location>
        <begin position="270"/>
        <end position="565"/>
    </location>
</feature>
<dbReference type="CDD" id="cd18808">
    <property type="entry name" value="SF1_C_Upf1"/>
    <property type="match status" value="1"/>
</dbReference>